<protein>
    <submittedName>
        <fullName evidence="4">Uncharacterized protein</fullName>
    </submittedName>
</protein>
<organism evidence="4 5">
    <name type="scientific">Cyphellophora europaea (strain CBS 101466)</name>
    <name type="common">Phialophora europaea</name>
    <dbReference type="NCBI Taxonomy" id="1220924"/>
    <lineage>
        <taxon>Eukaryota</taxon>
        <taxon>Fungi</taxon>
        <taxon>Dikarya</taxon>
        <taxon>Ascomycota</taxon>
        <taxon>Pezizomycotina</taxon>
        <taxon>Eurotiomycetes</taxon>
        <taxon>Chaetothyriomycetidae</taxon>
        <taxon>Chaetothyriales</taxon>
        <taxon>Cyphellophoraceae</taxon>
        <taxon>Cyphellophora</taxon>
    </lineage>
</organism>
<dbReference type="HOGENOM" id="CLU_019706_0_0_1"/>
<dbReference type="Pfam" id="PF00144">
    <property type="entry name" value="Beta-lactamase"/>
    <property type="match status" value="1"/>
</dbReference>
<dbReference type="InterPro" id="IPR058664">
    <property type="entry name" value="ARB_00930-like_C"/>
</dbReference>
<sequence>MSLVALFLASLLFSSLALSQPAGFKPVPLAGAVYPAPAHLSQSETFAKANETFNNEIVRAFKSESIYGPLHYNASFSIEIYSLNEDAPLLTHHFTGPKLPSESGVKIVNSDTIYRLGSISKLLTTYVYLINAGFQGWNDPITQYVPELQQYAEKSKTSPIDVVEWDAVTVGSLASHLSGMTRDGSQPPSTDAKLAVAGLPKVPGVPGNYCGDPVVQEFPCDDESYLENVLFRHPVLQTFAASPIYSNAAWRLFTMALENITERPFSTLFEETFVNALDLTATSDTVPSSDEQAVVPVNSSISWFDADLRAFEPAGGHYSTINDLTKVGKAILNSTLIPGSYTRRWMKPAAFTSDPKSMVGAPWEIFRAPMNRTSWMYTKSGDLGLYSNNMILLPEFGIGITVLTAGFQASATSRILSDIITSSFVPAFDQAAKEEAVPAFAGVYTDVKTNSTMTLDVLTDEPGLVITSWTFGGTDVFAIMQKAMSTTATIVGHMYPSGLNSPDGKQVGWRAIFESQTAKPAGVFSSSGTTWFSAEGVVYGGQSIGEFIFDVGDEGADGLEFRLFDLPMEKTTGSLRKKGISGRSS</sequence>
<feature type="chain" id="PRO_5004825090" evidence="1">
    <location>
        <begin position="20"/>
        <end position="585"/>
    </location>
</feature>
<dbReference type="VEuPathDB" id="FungiDB:HMPREF1541_09392"/>
<feature type="signal peptide" evidence="1">
    <location>
        <begin position="1"/>
        <end position="19"/>
    </location>
</feature>
<evidence type="ECO:0000259" key="2">
    <source>
        <dbReference type="Pfam" id="PF00144"/>
    </source>
</evidence>
<feature type="domain" description="Beta-lactamase-related" evidence="2">
    <location>
        <begin position="108"/>
        <end position="408"/>
    </location>
</feature>
<accession>W2SAA0</accession>
<gene>
    <name evidence="4" type="ORF">HMPREF1541_09392</name>
</gene>
<evidence type="ECO:0000256" key="1">
    <source>
        <dbReference type="SAM" id="SignalP"/>
    </source>
</evidence>
<evidence type="ECO:0000313" key="4">
    <source>
        <dbReference type="EMBL" id="ETN45560.1"/>
    </source>
</evidence>
<dbReference type="Proteomes" id="UP000030752">
    <property type="component" value="Unassembled WGS sequence"/>
</dbReference>
<dbReference type="Pfam" id="PF26335">
    <property type="entry name" value="ARB_00930_C"/>
    <property type="match status" value="1"/>
</dbReference>
<dbReference type="InParanoid" id="W2SAA0"/>
<evidence type="ECO:0000259" key="3">
    <source>
        <dbReference type="Pfam" id="PF26335"/>
    </source>
</evidence>
<reference evidence="4 5" key="1">
    <citation type="submission" date="2013-03" db="EMBL/GenBank/DDBJ databases">
        <title>The Genome Sequence of Phialophora europaea CBS 101466.</title>
        <authorList>
            <consortium name="The Broad Institute Genomics Platform"/>
            <person name="Cuomo C."/>
            <person name="de Hoog S."/>
            <person name="Gorbushina A."/>
            <person name="Walker B."/>
            <person name="Young S.K."/>
            <person name="Zeng Q."/>
            <person name="Gargeya S."/>
            <person name="Fitzgerald M."/>
            <person name="Haas B."/>
            <person name="Abouelleil A."/>
            <person name="Allen A.W."/>
            <person name="Alvarado L."/>
            <person name="Arachchi H.M."/>
            <person name="Berlin A.M."/>
            <person name="Chapman S.B."/>
            <person name="Gainer-Dewar J."/>
            <person name="Goldberg J."/>
            <person name="Griggs A."/>
            <person name="Gujja S."/>
            <person name="Hansen M."/>
            <person name="Howarth C."/>
            <person name="Imamovic A."/>
            <person name="Ireland A."/>
            <person name="Larimer J."/>
            <person name="McCowan C."/>
            <person name="Murphy C."/>
            <person name="Pearson M."/>
            <person name="Poon T.W."/>
            <person name="Priest M."/>
            <person name="Roberts A."/>
            <person name="Saif S."/>
            <person name="Shea T."/>
            <person name="Sisk P."/>
            <person name="Sykes S."/>
            <person name="Wortman J."/>
            <person name="Nusbaum C."/>
            <person name="Birren B."/>
        </authorList>
    </citation>
    <scope>NUCLEOTIDE SEQUENCE [LARGE SCALE GENOMIC DNA]</scope>
    <source>
        <strain evidence="4 5">CBS 101466</strain>
    </source>
</reference>
<name>W2SAA0_CYPE1</name>
<dbReference type="eggNOG" id="ENOG502SJKK">
    <property type="taxonomic scope" value="Eukaryota"/>
</dbReference>
<dbReference type="RefSeq" id="XP_008712288.1">
    <property type="nucleotide sequence ID" value="XM_008714066.1"/>
</dbReference>
<evidence type="ECO:0000313" key="5">
    <source>
        <dbReference type="Proteomes" id="UP000030752"/>
    </source>
</evidence>
<keyword evidence="5" id="KW-1185">Reference proteome</keyword>
<feature type="domain" description="Beta-lactamase-like ARB-00930-like C-terminal" evidence="3">
    <location>
        <begin position="432"/>
        <end position="570"/>
    </location>
</feature>
<dbReference type="STRING" id="1220924.W2SAA0"/>
<dbReference type="GeneID" id="19976731"/>
<proteinExistence type="predicted"/>
<dbReference type="PANTHER" id="PTHR22935:SF97">
    <property type="entry name" value="BETA-LACTAMASE-RELATED DOMAIN-CONTAINING PROTEIN"/>
    <property type="match status" value="1"/>
</dbReference>
<keyword evidence="1" id="KW-0732">Signal</keyword>
<dbReference type="OrthoDB" id="10250282at2759"/>
<dbReference type="EMBL" id="KB822712">
    <property type="protein sequence ID" value="ETN45560.1"/>
    <property type="molecule type" value="Genomic_DNA"/>
</dbReference>
<dbReference type="PANTHER" id="PTHR22935">
    <property type="entry name" value="PENICILLIN-BINDING PROTEIN"/>
    <property type="match status" value="1"/>
</dbReference>
<dbReference type="AlphaFoldDB" id="W2SAA0"/>
<dbReference type="InterPro" id="IPR051478">
    <property type="entry name" value="Beta-lactamase-like_AB/R"/>
</dbReference>
<dbReference type="InterPro" id="IPR001466">
    <property type="entry name" value="Beta-lactam-related"/>
</dbReference>
<dbReference type="InterPro" id="IPR012338">
    <property type="entry name" value="Beta-lactam/transpept-like"/>
</dbReference>
<dbReference type="Gene3D" id="3.40.710.10">
    <property type="entry name" value="DD-peptidase/beta-lactamase superfamily"/>
    <property type="match status" value="1"/>
</dbReference>
<dbReference type="SUPFAM" id="SSF56601">
    <property type="entry name" value="beta-lactamase/transpeptidase-like"/>
    <property type="match status" value="1"/>
</dbReference>